<dbReference type="STRING" id="56723.ENSLBEP00000036009"/>
<dbReference type="PANTHER" id="PTHR46376:SF1">
    <property type="entry name" value="LEUCINE-ZIPPER-LIKE TRANSCRIPTIONAL REGULATOR 1"/>
    <property type="match status" value="1"/>
</dbReference>
<keyword evidence="1" id="KW-0880">Kelch repeat</keyword>
<sequence length="446" mass="50287">MPVMSQSTSSLWTRLPQSRPSPFDRYKHACCSYDGHVYILGGRANSCLRDFWRYSVVCNEWTELNCTGEAAPEELEEHSMVAHEGFLYVFGGMLDSAYTKWRCSFWVFDTAKQKWVPFQGKTSSPQMPSNRKGHSAVVLGSDMLVYGGFVDMKGSSQDFWSLDFDTTAWSLLNGSKQASIGPGPRHSHSAMANQSCMYLFGGLKGLQEQRDFWRWNSSNHTWSSLKNKSGPSRLMGHSAVAYKDSMLLFGGGRSQNSPKNWLWRYNFTSETWGQVPILLGSTPPDKIHHCCIGLGPSYTSNTSSPSSEPQPRLLDGKARPFKNKCFPAPLTFLGSDGAIELETFSPERSYASIQRTQSSELYNSKERSMRKEAPQIGSCLSFENKAFRKQWSCTEEDLLREEEEEEEEEEEGDIAQHLPDLLLVLGGRPCTTHCPISIWQMTLTES</sequence>
<protein>
    <submittedName>
        <fullName evidence="4">Ras guanine nucleotide exchange factor F-like</fullName>
    </submittedName>
</protein>
<reference evidence="4" key="1">
    <citation type="submission" date="2025-08" db="UniProtKB">
        <authorList>
            <consortium name="Ensembl"/>
        </authorList>
    </citation>
    <scope>IDENTIFICATION</scope>
</reference>
<dbReference type="AlphaFoldDB" id="A0A3Q3GXA0"/>
<keyword evidence="2" id="KW-0677">Repeat</keyword>
<dbReference type="GeneTree" id="ENSGT00940000165735"/>
<dbReference type="InParanoid" id="A0A3Q3GXA0"/>
<dbReference type="Proteomes" id="UP000261660">
    <property type="component" value="Unplaced"/>
</dbReference>
<accession>A0A3Q3GXA0</accession>
<dbReference type="SMART" id="SM00612">
    <property type="entry name" value="Kelch"/>
    <property type="match status" value="3"/>
</dbReference>
<reference evidence="4" key="2">
    <citation type="submission" date="2025-09" db="UniProtKB">
        <authorList>
            <consortium name="Ensembl"/>
        </authorList>
    </citation>
    <scope>IDENTIFICATION</scope>
</reference>
<dbReference type="Pfam" id="PF01344">
    <property type="entry name" value="Kelch_1"/>
    <property type="match status" value="1"/>
</dbReference>
<evidence type="ECO:0000256" key="1">
    <source>
        <dbReference type="ARBA" id="ARBA00022441"/>
    </source>
</evidence>
<evidence type="ECO:0000256" key="3">
    <source>
        <dbReference type="SAM" id="MobiDB-lite"/>
    </source>
</evidence>
<dbReference type="PANTHER" id="PTHR46376">
    <property type="entry name" value="LEUCINE-ZIPPER-LIKE TRANSCRIPTIONAL REGULATOR 1"/>
    <property type="match status" value="1"/>
</dbReference>
<feature type="compositionally biased region" description="Polar residues" evidence="3">
    <location>
        <begin position="1"/>
        <end position="20"/>
    </location>
</feature>
<dbReference type="OrthoDB" id="432528at2759"/>
<keyword evidence="5" id="KW-1185">Reference proteome</keyword>
<name>A0A3Q3GXA0_9LABR</name>
<dbReference type="GO" id="GO:0005794">
    <property type="term" value="C:Golgi apparatus"/>
    <property type="evidence" value="ECO:0007669"/>
    <property type="project" value="TreeGrafter"/>
</dbReference>
<dbReference type="InterPro" id="IPR006652">
    <property type="entry name" value="Kelch_1"/>
</dbReference>
<organism evidence="4 5">
    <name type="scientific">Labrus bergylta</name>
    <name type="common">ballan wrasse</name>
    <dbReference type="NCBI Taxonomy" id="56723"/>
    <lineage>
        <taxon>Eukaryota</taxon>
        <taxon>Metazoa</taxon>
        <taxon>Chordata</taxon>
        <taxon>Craniata</taxon>
        <taxon>Vertebrata</taxon>
        <taxon>Euteleostomi</taxon>
        <taxon>Actinopterygii</taxon>
        <taxon>Neopterygii</taxon>
        <taxon>Teleostei</taxon>
        <taxon>Neoteleostei</taxon>
        <taxon>Acanthomorphata</taxon>
        <taxon>Eupercaria</taxon>
        <taxon>Labriformes</taxon>
        <taxon>Labridae</taxon>
        <taxon>Labrus</taxon>
    </lineage>
</organism>
<feature type="region of interest" description="Disordered" evidence="3">
    <location>
        <begin position="1"/>
        <end position="21"/>
    </location>
</feature>
<dbReference type="SUPFAM" id="SSF117281">
    <property type="entry name" value="Kelch motif"/>
    <property type="match status" value="1"/>
</dbReference>
<evidence type="ECO:0000313" key="5">
    <source>
        <dbReference type="Proteomes" id="UP000261660"/>
    </source>
</evidence>
<evidence type="ECO:0000313" key="4">
    <source>
        <dbReference type="Ensembl" id="ENSLBEP00000036009.1"/>
    </source>
</evidence>
<evidence type="ECO:0000256" key="2">
    <source>
        <dbReference type="ARBA" id="ARBA00022737"/>
    </source>
</evidence>
<dbReference type="InterPro" id="IPR051568">
    <property type="entry name" value="LZTR1/Attractin"/>
</dbReference>
<dbReference type="Pfam" id="PF24681">
    <property type="entry name" value="Kelch_KLHDC2_KLHL20_DRC7"/>
    <property type="match status" value="1"/>
</dbReference>
<dbReference type="InterPro" id="IPR015915">
    <property type="entry name" value="Kelch-typ_b-propeller"/>
</dbReference>
<dbReference type="Gene3D" id="2.120.10.80">
    <property type="entry name" value="Kelch-type beta propeller"/>
    <property type="match status" value="2"/>
</dbReference>
<dbReference type="Ensembl" id="ENSLBET00000037527.1">
    <property type="protein sequence ID" value="ENSLBEP00000036009.1"/>
    <property type="gene ID" value="ENSLBEG00000026983.1"/>
</dbReference>
<proteinExistence type="predicted"/>